<dbReference type="GO" id="GO:0006777">
    <property type="term" value="P:Mo-molybdopterin cofactor biosynthetic process"/>
    <property type="evidence" value="ECO:0007669"/>
    <property type="project" value="UniProtKB-KW"/>
</dbReference>
<keyword evidence="5 8" id="KW-0460">Magnesium</keyword>
<evidence type="ECO:0000256" key="3">
    <source>
        <dbReference type="ARBA" id="ARBA00022723"/>
    </source>
</evidence>
<keyword evidence="10" id="KW-0548">Nucleotidyltransferase</keyword>
<comment type="subcellular location">
    <subcellularLocation>
        <location evidence="8">Cytoplasm</location>
    </subcellularLocation>
</comment>
<keyword evidence="3 8" id="KW-0479">Metal-binding</keyword>
<keyword evidence="1 8" id="KW-0963">Cytoplasm</keyword>
<dbReference type="HAMAP" id="MF_00316">
    <property type="entry name" value="MobA"/>
    <property type="match status" value="1"/>
</dbReference>
<keyword evidence="4 8" id="KW-0547">Nucleotide-binding</keyword>
<dbReference type="EC" id="2.7.7.77" evidence="8"/>
<dbReference type="InterPro" id="IPR025877">
    <property type="entry name" value="MobA-like_NTP_Trfase"/>
</dbReference>
<feature type="binding site" evidence="8">
    <location>
        <position position="73"/>
    </location>
    <ligand>
        <name>GTP</name>
        <dbReference type="ChEBI" id="CHEBI:37565"/>
    </ligand>
</feature>
<dbReference type="GO" id="GO:0005525">
    <property type="term" value="F:GTP binding"/>
    <property type="evidence" value="ECO:0007669"/>
    <property type="project" value="UniProtKB-UniRule"/>
</dbReference>
<evidence type="ECO:0000256" key="8">
    <source>
        <dbReference type="HAMAP-Rule" id="MF_00316"/>
    </source>
</evidence>
<comment type="caution">
    <text evidence="10">The sequence shown here is derived from an EMBL/GenBank/DDBJ whole genome shotgun (WGS) entry which is preliminary data.</text>
</comment>
<dbReference type="PANTHER" id="PTHR19136">
    <property type="entry name" value="MOLYBDENUM COFACTOR GUANYLYLTRANSFERASE"/>
    <property type="match status" value="1"/>
</dbReference>
<dbReference type="Proteomes" id="UP000075321">
    <property type="component" value="Unassembled WGS sequence"/>
</dbReference>
<proteinExistence type="inferred from homology"/>
<comment type="domain">
    <text evidence="8">The N-terminal domain determines nucleotide recognition and specific binding, while the C-terminal domain determines the specific binding to the target protein.</text>
</comment>
<protein>
    <recommendedName>
        <fullName evidence="8">Probable molybdenum cofactor guanylyltransferase</fullName>
        <shortName evidence="8">MoCo guanylyltransferase</shortName>
        <ecNumber evidence="8">2.7.7.77</ecNumber>
    </recommendedName>
    <alternativeName>
        <fullName evidence="8">GTP:molybdopterin guanylyltransferase</fullName>
    </alternativeName>
    <alternativeName>
        <fullName evidence="8">Mo-MPT guanylyltransferase</fullName>
    </alternativeName>
    <alternativeName>
        <fullName evidence="8">Molybdopterin guanylyltransferase</fullName>
    </alternativeName>
    <alternativeName>
        <fullName evidence="8">Molybdopterin-guanine dinucleotide synthase</fullName>
        <shortName evidence="8">MGD synthase</shortName>
    </alternativeName>
</protein>
<dbReference type="RefSeq" id="WP_066381833.1">
    <property type="nucleotide sequence ID" value="NZ_LTAZ01000004.1"/>
</dbReference>
<comment type="similarity">
    <text evidence="8">Belongs to the MobA family.</text>
</comment>
<dbReference type="InterPro" id="IPR029044">
    <property type="entry name" value="Nucleotide-diphossugar_trans"/>
</dbReference>
<feature type="domain" description="MobA-like NTP transferase" evidence="9">
    <location>
        <begin position="4"/>
        <end position="164"/>
    </location>
</feature>
<comment type="catalytic activity">
    <reaction evidence="8">
        <text>Mo-molybdopterin + GTP + H(+) = Mo-molybdopterin guanine dinucleotide + diphosphate</text>
        <dbReference type="Rhea" id="RHEA:34243"/>
        <dbReference type="ChEBI" id="CHEBI:15378"/>
        <dbReference type="ChEBI" id="CHEBI:33019"/>
        <dbReference type="ChEBI" id="CHEBI:37565"/>
        <dbReference type="ChEBI" id="CHEBI:71302"/>
        <dbReference type="ChEBI" id="CHEBI:71310"/>
        <dbReference type="EC" id="2.7.7.77"/>
    </reaction>
</comment>
<dbReference type="GO" id="GO:0061603">
    <property type="term" value="F:molybdenum cofactor guanylyltransferase activity"/>
    <property type="evidence" value="ECO:0007669"/>
    <property type="project" value="UniProtKB-EC"/>
</dbReference>
<evidence type="ECO:0000313" key="11">
    <source>
        <dbReference type="Proteomes" id="UP000075321"/>
    </source>
</evidence>
<dbReference type="Pfam" id="PF12804">
    <property type="entry name" value="NTP_transf_3"/>
    <property type="match status" value="1"/>
</dbReference>
<dbReference type="InterPro" id="IPR013482">
    <property type="entry name" value="Molybde_CF_guanTrfase"/>
</dbReference>
<comment type="function">
    <text evidence="8">Transfers a GMP moiety from GTP to Mo-molybdopterin (Mo-MPT) cofactor (Moco or molybdenum cofactor) to form Mo-molybdopterin guanine dinucleotide (Mo-MGD) cofactor.</text>
</comment>
<dbReference type="OrthoDB" id="28434at2157"/>
<evidence type="ECO:0000256" key="5">
    <source>
        <dbReference type="ARBA" id="ARBA00022842"/>
    </source>
</evidence>
<organism evidence="10 11">
    <name type="scientific">Halalkalicoccus paucihalophilus</name>
    <dbReference type="NCBI Taxonomy" id="1008153"/>
    <lineage>
        <taxon>Archaea</taxon>
        <taxon>Methanobacteriati</taxon>
        <taxon>Methanobacteriota</taxon>
        <taxon>Stenosarchaea group</taxon>
        <taxon>Halobacteria</taxon>
        <taxon>Halobacteriales</taxon>
        <taxon>Halococcaceae</taxon>
        <taxon>Halalkalicoccus</taxon>
    </lineage>
</organism>
<dbReference type="AlphaFoldDB" id="A0A151AGT1"/>
<dbReference type="CDD" id="cd02503">
    <property type="entry name" value="MobA"/>
    <property type="match status" value="1"/>
</dbReference>
<dbReference type="EMBL" id="LTAZ01000004">
    <property type="protein sequence ID" value="KYH26814.1"/>
    <property type="molecule type" value="Genomic_DNA"/>
</dbReference>
<evidence type="ECO:0000259" key="9">
    <source>
        <dbReference type="Pfam" id="PF12804"/>
    </source>
</evidence>
<dbReference type="GO" id="GO:0005737">
    <property type="term" value="C:cytoplasm"/>
    <property type="evidence" value="ECO:0007669"/>
    <property type="project" value="UniProtKB-SubCell"/>
</dbReference>
<dbReference type="SUPFAM" id="SSF53448">
    <property type="entry name" value="Nucleotide-diphospho-sugar transferases"/>
    <property type="match status" value="1"/>
</dbReference>
<evidence type="ECO:0000313" key="10">
    <source>
        <dbReference type="EMBL" id="KYH26814.1"/>
    </source>
</evidence>
<evidence type="ECO:0000256" key="7">
    <source>
        <dbReference type="ARBA" id="ARBA00023150"/>
    </source>
</evidence>
<name>A0A151AGT1_9EURY</name>
<keyword evidence="2 8" id="KW-0808">Transferase</keyword>
<feature type="binding site" evidence="8">
    <location>
        <position position="20"/>
    </location>
    <ligand>
        <name>GTP</name>
        <dbReference type="ChEBI" id="CHEBI:37565"/>
    </ligand>
</feature>
<evidence type="ECO:0000256" key="6">
    <source>
        <dbReference type="ARBA" id="ARBA00023134"/>
    </source>
</evidence>
<feature type="binding site" evidence="8">
    <location>
        <position position="102"/>
    </location>
    <ligand>
        <name>Mg(2+)</name>
        <dbReference type="ChEBI" id="CHEBI:18420"/>
    </ligand>
</feature>
<feature type="binding site" evidence="8">
    <location>
        <position position="48"/>
    </location>
    <ligand>
        <name>GTP</name>
        <dbReference type="ChEBI" id="CHEBI:37565"/>
    </ligand>
</feature>
<feature type="binding site" evidence="8">
    <location>
        <begin position="7"/>
        <end position="9"/>
    </location>
    <ligand>
        <name>GTP</name>
        <dbReference type="ChEBI" id="CHEBI:37565"/>
    </ligand>
</feature>
<accession>A0A151AGT1</accession>
<evidence type="ECO:0000256" key="2">
    <source>
        <dbReference type="ARBA" id="ARBA00022679"/>
    </source>
</evidence>
<dbReference type="Gene3D" id="3.90.550.10">
    <property type="entry name" value="Spore Coat Polysaccharide Biosynthesis Protein SpsA, Chain A"/>
    <property type="match status" value="1"/>
</dbReference>
<feature type="binding site" evidence="8">
    <location>
        <position position="102"/>
    </location>
    <ligand>
        <name>GTP</name>
        <dbReference type="ChEBI" id="CHEBI:37565"/>
    </ligand>
</feature>
<evidence type="ECO:0000256" key="4">
    <source>
        <dbReference type="ARBA" id="ARBA00022741"/>
    </source>
</evidence>
<comment type="cofactor">
    <cofactor evidence="8">
        <name>Mg(2+)</name>
        <dbReference type="ChEBI" id="CHEBI:18420"/>
    </cofactor>
</comment>
<gene>
    <name evidence="8 10" type="primary">mobA</name>
    <name evidence="10" type="ORF">HAPAU_19220</name>
</gene>
<dbReference type="PANTHER" id="PTHR19136:SF81">
    <property type="entry name" value="MOLYBDENUM COFACTOR GUANYLYLTRANSFERASE"/>
    <property type="match status" value="1"/>
</dbReference>
<evidence type="ECO:0000256" key="1">
    <source>
        <dbReference type="ARBA" id="ARBA00022490"/>
    </source>
</evidence>
<dbReference type="GO" id="GO:0046872">
    <property type="term" value="F:metal ion binding"/>
    <property type="evidence" value="ECO:0007669"/>
    <property type="project" value="UniProtKB-KW"/>
</dbReference>
<keyword evidence="11" id="KW-1185">Reference proteome</keyword>
<sequence>MPDGVVLAGGRSTRFGEVDKATADLAGTPMIRRVGDRLEGVTDRLVVNCRDDQTAAVEEAFGDYPNPVEIAEDPDPDEGPMAGIRTGLRATESEYAFVAACDMPFVEPALVSRLFSRARGHDAAVPRVGDGWFQTTHAVYRADAMADACERALAAGERKVIAPLEHLNYVVIDETEVLEYATLDTFENLNTREEFERAAERFR</sequence>
<keyword evidence="6 8" id="KW-0342">GTP-binding</keyword>
<reference evidence="10 11" key="1">
    <citation type="submission" date="2016-02" db="EMBL/GenBank/DDBJ databases">
        <title>Genome sequence of Halalkalicoccus paucihalophilus DSM 24557.</title>
        <authorList>
            <person name="Poehlein A."/>
            <person name="Daniel R."/>
        </authorList>
    </citation>
    <scope>NUCLEOTIDE SEQUENCE [LARGE SCALE GENOMIC DNA]</scope>
    <source>
        <strain evidence="10 11">DSM 24557</strain>
    </source>
</reference>
<dbReference type="PATRIC" id="fig|1008153.3.peg.1952"/>
<keyword evidence="7 8" id="KW-0501">Molybdenum cofactor biosynthesis</keyword>